<keyword evidence="6" id="KW-0378">Hydrolase</keyword>
<keyword evidence="9" id="KW-1185">Reference proteome</keyword>
<dbReference type="EMBL" id="JBEHEF010000002">
    <property type="protein sequence ID" value="MEQ9936402.1"/>
    <property type="molecule type" value="Genomic_DNA"/>
</dbReference>
<evidence type="ECO:0000259" key="7">
    <source>
        <dbReference type="Pfam" id="PF05840"/>
    </source>
</evidence>
<evidence type="ECO:0000256" key="4">
    <source>
        <dbReference type="ARBA" id="ARBA00022722"/>
    </source>
</evidence>
<reference evidence="8 9" key="1">
    <citation type="submission" date="2024-06" db="EMBL/GenBank/DDBJ databases">
        <title>Pangenomics to understand the prophage dynamics in the radiating lineages of P. brasiliense.</title>
        <authorList>
            <person name="Pardeshi L.A."/>
            <person name="Van Duivenbode I."/>
            <person name="Jonkheer E.M."/>
            <person name="Pel M.J.C."/>
            <person name="Kupczok A."/>
            <person name="De Ridder D."/>
            <person name="Smit S."/>
            <person name="Van Der Lee T.J."/>
        </authorList>
    </citation>
    <scope>NUCLEOTIDE SEQUENCE [LARGE SCALE GENOMIC DNA]</scope>
    <source>
        <strain evidence="8 9">PD 8607</strain>
    </source>
</reference>
<comment type="function">
    <text evidence="1">Possible endonuclease which induces a single-strand cut and initiates DNA replication.</text>
</comment>
<evidence type="ECO:0000256" key="1">
    <source>
        <dbReference type="ARBA" id="ARBA00003293"/>
    </source>
</evidence>
<dbReference type="GO" id="GO:0004519">
    <property type="term" value="F:endonuclease activity"/>
    <property type="evidence" value="ECO:0007669"/>
    <property type="project" value="UniProtKB-KW"/>
</dbReference>
<keyword evidence="4" id="KW-0540">Nuclease</keyword>
<dbReference type="Pfam" id="PF05840">
    <property type="entry name" value="Phage_GPA"/>
    <property type="match status" value="1"/>
</dbReference>
<dbReference type="InterPro" id="IPR008766">
    <property type="entry name" value="Replication_gene_A-like"/>
</dbReference>
<protein>
    <submittedName>
        <fullName evidence="8">Replication endonuclease</fullName>
    </submittedName>
</protein>
<evidence type="ECO:0000256" key="5">
    <source>
        <dbReference type="ARBA" id="ARBA00022759"/>
    </source>
</evidence>
<feature type="domain" description="Replication gene A protein-like" evidence="7">
    <location>
        <begin position="160"/>
        <end position="408"/>
    </location>
</feature>
<comment type="caution">
    <text evidence="8">The sequence shown here is derived from an EMBL/GenBank/DDBJ whole genome shotgun (WGS) entry which is preliminary data.</text>
</comment>
<evidence type="ECO:0000256" key="6">
    <source>
        <dbReference type="ARBA" id="ARBA00022801"/>
    </source>
</evidence>
<comment type="similarity">
    <text evidence="2">Belongs to the phage GPA family.</text>
</comment>
<keyword evidence="5 8" id="KW-0255">Endonuclease</keyword>
<accession>A0ABV1P5I0</accession>
<keyword evidence="3" id="KW-0235">DNA replication</keyword>
<proteinExistence type="inferred from homology"/>
<dbReference type="Proteomes" id="UP001463408">
    <property type="component" value="Unassembled WGS sequence"/>
</dbReference>
<evidence type="ECO:0000313" key="9">
    <source>
        <dbReference type="Proteomes" id="UP001463408"/>
    </source>
</evidence>
<evidence type="ECO:0000313" key="8">
    <source>
        <dbReference type="EMBL" id="MEQ9936402.1"/>
    </source>
</evidence>
<sequence>MISERLAIADKNFSHYKKLGKIYLFERDGIYRKARDLADEFKSIIGDSDIKNSIEKSFKNIFYQHYFSVGDYDAADICDAEFEQKFELNFSRELSRFFFEKSLRQNSEKNCFSESKCFFENSVFVSVARAVCAYGLEMPNYRELRDVLAHPFSDWPDEAKNFLYGGLARVTEPNYLFKILWRVRCHWAGCRDTAKNLVHKKISPYISIRALREFAAAQQRMKTFLENNDLESDGDRISLETAYNSGNSCPKNRRTELMVRLRHTGEFFTSEGYDGFFLTITLPSRYHANRINGSENDRCTIIDPRAGQRELSRIWRNIHRKFARDGIFSAGFRMVEPNHDGTPHWHCVIWFRPEQAEGALKIFRDRYCAQDYQTIAHNPEIRFKFLPIDPERGAAAYCAAYVSKNIDGFQLDADSESGLDAIDGAIRATAWARLYRIRQFQSFGCVGATAWRELRRLRTAPDCEPVLRDFWQAADEGDFGQFIRLSREHGGVSIYRADEGFSGQELRNKWGEKTAKIRGICLSASPLVRVQTRTRDWVIVPKQVENQSVSNAVRPEFVQGCGVAATPWTSGNNCPPSKQVGQENFDFSIDPIHNNYREAANGSGRLRI</sequence>
<evidence type="ECO:0000256" key="2">
    <source>
        <dbReference type="ARBA" id="ARBA00009260"/>
    </source>
</evidence>
<dbReference type="RefSeq" id="WP_349959522.1">
    <property type="nucleotide sequence ID" value="NZ_JBEHEF010000002.1"/>
</dbReference>
<organism evidence="8 9">
    <name type="scientific">Pectobacterium polonicum</name>
    <dbReference type="NCBI Taxonomy" id="2485124"/>
    <lineage>
        <taxon>Bacteria</taxon>
        <taxon>Pseudomonadati</taxon>
        <taxon>Pseudomonadota</taxon>
        <taxon>Gammaproteobacteria</taxon>
        <taxon>Enterobacterales</taxon>
        <taxon>Pectobacteriaceae</taxon>
        <taxon>Pectobacterium</taxon>
    </lineage>
</organism>
<evidence type="ECO:0000256" key="3">
    <source>
        <dbReference type="ARBA" id="ARBA00022705"/>
    </source>
</evidence>
<gene>
    <name evidence="8" type="ORF">ABRQ07_02070</name>
</gene>
<name>A0ABV1P5I0_9GAMM</name>